<feature type="compositionally biased region" description="Basic and acidic residues" evidence="1">
    <location>
        <begin position="500"/>
        <end position="521"/>
    </location>
</feature>
<name>A0ABM9LV45_9MYCO</name>
<feature type="compositionally biased region" description="Low complexity" evidence="1">
    <location>
        <begin position="24"/>
        <end position="43"/>
    </location>
</feature>
<dbReference type="RefSeq" id="WP_308478328.1">
    <property type="nucleotide sequence ID" value="NZ_OY726397.1"/>
</dbReference>
<dbReference type="EMBL" id="OY726397">
    <property type="protein sequence ID" value="CAJ1505241.1"/>
    <property type="molecule type" value="Genomic_DNA"/>
</dbReference>
<feature type="compositionally biased region" description="Low complexity" evidence="1">
    <location>
        <begin position="433"/>
        <end position="447"/>
    </location>
</feature>
<feature type="compositionally biased region" description="Low complexity" evidence="1">
    <location>
        <begin position="488"/>
        <end position="498"/>
    </location>
</feature>
<feature type="region of interest" description="Disordered" evidence="1">
    <location>
        <begin position="1"/>
        <end position="96"/>
    </location>
</feature>
<dbReference type="Proteomes" id="UP001190465">
    <property type="component" value="Chromosome"/>
</dbReference>
<feature type="region of interest" description="Disordered" evidence="1">
    <location>
        <begin position="430"/>
        <end position="454"/>
    </location>
</feature>
<feature type="region of interest" description="Disordered" evidence="1">
    <location>
        <begin position="466"/>
        <end position="579"/>
    </location>
</feature>
<feature type="compositionally biased region" description="Gly residues" evidence="1">
    <location>
        <begin position="473"/>
        <end position="487"/>
    </location>
</feature>
<feature type="compositionally biased region" description="Gly residues" evidence="1">
    <location>
        <begin position="684"/>
        <end position="693"/>
    </location>
</feature>
<reference evidence="2 3" key="1">
    <citation type="submission" date="2023-08" db="EMBL/GenBank/DDBJ databases">
        <authorList>
            <person name="Folkvardsen B D."/>
            <person name="Norman A."/>
        </authorList>
    </citation>
    <scope>NUCLEOTIDE SEQUENCE [LARGE SCALE GENOMIC DNA]</scope>
    <source>
        <strain evidence="2 3">Mu0053</strain>
    </source>
</reference>
<evidence type="ECO:0008006" key="4">
    <source>
        <dbReference type="Google" id="ProtNLM"/>
    </source>
</evidence>
<protein>
    <recommendedName>
        <fullName evidence="4">ESX-1 secretion-associated protein EspA/EspE-like domain-containing protein</fullName>
    </recommendedName>
</protein>
<evidence type="ECO:0000313" key="3">
    <source>
        <dbReference type="Proteomes" id="UP001190465"/>
    </source>
</evidence>
<evidence type="ECO:0000256" key="1">
    <source>
        <dbReference type="SAM" id="MobiDB-lite"/>
    </source>
</evidence>
<organism evidence="2 3">
    <name type="scientific">[Mycobacterium] burgundiense</name>
    <dbReference type="NCBI Taxonomy" id="3064286"/>
    <lineage>
        <taxon>Bacteria</taxon>
        <taxon>Bacillati</taxon>
        <taxon>Actinomycetota</taxon>
        <taxon>Actinomycetes</taxon>
        <taxon>Mycobacteriales</taxon>
        <taxon>Mycobacteriaceae</taxon>
        <taxon>Mycolicibacterium</taxon>
    </lineage>
</organism>
<keyword evidence="3" id="KW-1185">Reference proteome</keyword>
<proteinExistence type="predicted"/>
<accession>A0ABM9LV45</accession>
<evidence type="ECO:0000313" key="2">
    <source>
        <dbReference type="EMBL" id="CAJ1505241.1"/>
    </source>
</evidence>
<feature type="region of interest" description="Disordered" evidence="1">
    <location>
        <begin position="680"/>
        <end position="768"/>
    </location>
</feature>
<gene>
    <name evidence="2" type="ORF">MU0053_002885</name>
</gene>
<feature type="compositionally biased region" description="Basic and acidic residues" evidence="1">
    <location>
        <begin position="64"/>
        <end position="80"/>
    </location>
</feature>
<feature type="compositionally biased region" description="Basic and acidic residues" evidence="1">
    <location>
        <begin position="568"/>
        <end position="579"/>
    </location>
</feature>
<feature type="compositionally biased region" description="Basic and acidic residues" evidence="1">
    <location>
        <begin position="13"/>
        <end position="23"/>
    </location>
</feature>
<feature type="compositionally biased region" description="Gly residues" evidence="1">
    <location>
        <begin position="44"/>
        <end position="62"/>
    </location>
</feature>
<feature type="compositionally biased region" description="Low complexity" evidence="1">
    <location>
        <begin position="539"/>
        <end position="567"/>
    </location>
</feature>
<sequence>MSDGANDPTATEAESRKAADGADAKSGAADKSGASPKAGDSNGATGGDGNGSKGGDGNGSKPGDGAKGDRGAAKAAEAGKAKPLPPGLASAAAKAGLRHQDGEPIKNVRGLAKAQWDAGRYWANASAEAAGKALPGSGPAAGAARGLTKGAIKAVPVLGALASGAQAFHDFKDGDYIGAALHAIGIIPGPIGWVAIGASLLRDVVGDGGIGEWDAPNGTTTQMLPGTANEISGVTDLDKGLTAAQRGVFSFQDGPNGNVWNSNPPETLRIDTPKVRKEVANWLNGISDHFAKIEATMASSSEPYIMEYRAKLAPHFQAMAALPELAPKIVAQLSASSDAAGDAYKAVLAANQAARLQLAEHGSLTDGGPATTLRTELGNASARIAAADEHLSKLTPDLVPVLAPVYGEAPKQRRMEEAGPVIPTTPVAPAPAAPVASVGPVAPVAPSKPTETKDDLGKLLSALRSSQPAMGNPMGGMGSPMGGGAPGGTPLAGPSTTPKSEGRKLDDGLDRKRERHEEETPKLAAAKPDNKSAEKPVNPAAAPTAPAAAPVPATVAGPDKPAAAKPAAKPDTEVDVKGEKVRFPDAKTAKLAQLLGAANPNNPVALSDAAAQAGLTPPVPGQDPGSQIAPVDAKPGDVLVAGEKSFMVLGDGKFYDLSAYQVVDADMLPKDLGDRAGYFRLGDPGDGGPGGPVSGPTRGAVPFDVPGGETVAVMVDPAATQSVPATGTPGVPKQAESGGPANEAATDTGIGEQPPSASTPGLDPGAVK</sequence>